<accession>A0AAE4UX38</accession>
<sequence length="139" mass="15559">MRIWSATIFVHQPVLVGDTGAVISWHHCRLCEPGQSAFDIACSVCGDGPILAGALAEQAKNGNLTEPCDDGLRQRNGQSHRISYVRATHMPRTDPGRPRWLRRYTLTKITNHSWSLDKTQRRAVVQSLASAWRVGWTEP</sequence>
<proteinExistence type="predicted"/>
<evidence type="ECO:0000313" key="2">
    <source>
        <dbReference type="Proteomes" id="UP001185863"/>
    </source>
</evidence>
<comment type="caution">
    <text evidence="1">The sequence shown here is derived from an EMBL/GenBank/DDBJ whole genome shotgun (WGS) entry which is preliminary data.</text>
</comment>
<gene>
    <name evidence="1" type="ORF">R4315_04975</name>
</gene>
<protein>
    <submittedName>
        <fullName evidence="1">Uncharacterized protein</fullName>
    </submittedName>
</protein>
<organism evidence="1 2">
    <name type="scientific">Rhodococcus oxybenzonivorans</name>
    <dbReference type="NCBI Taxonomy" id="1990687"/>
    <lineage>
        <taxon>Bacteria</taxon>
        <taxon>Bacillati</taxon>
        <taxon>Actinomycetota</taxon>
        <taxon>Actinomycetes</taxon>
        <taxon>Mycobacteriales</taxon>
        <taxon>Nocardiaceae</taxon>
        <taxon>Rhodococcus</taxon>
    </lineage>
</organism>
<reference evidence="1" key="1">
    <citation type="submission" date="2023-10" db="EMBL/GenBank/DDBJ databases">
        <title>Development of a sustainable strategy for remediation of hydrocarbon-contaminated territories based on the waste exchange concept.</title>
        <authorList>
            <person name="Krivoruchko A."/>
        </authorList>
    </citation>
    <scope>NUCLEOTIDE SEQUENCE</scope>
    <source>
        <strain evidence="1">IEGM 68</strain>
    </source>
</reference>
<dbReference type="RefSeq" id="WP_317745684.1">
    <property type="nucleotide sequence ID" value="NZ_JAWLUP010000006.1"/>
</dbReference>
<name>A0AAE4UX38_9NOCA</name>
<dbReference type="EMBL" id="JAWLUP010000006">
    <property type="protein sequence ID" value="MDV7263913.1"/>
    <property type="molecule type" value="Genomic_DNA"/>
</dbReference>
<dbReference type="Proteomes" id="UP001185863">
    <property type="component" value="Unassembled WGS sequence"/>
</dbReference>
<evidence type="ECO:0000313" key="1">
    <source>
        <dbReference type="EMBL" id="MDV7263913.1"/>
    </source>
</evidence>
<dbReference type="AlphaFoldDB" id="A0AAE4UX38"/>